<dbReference type="Proteomes" id="UP001457282">
    <property type="component" value="Unassembled WGS sequence"/>
</dbReference>
<comment type="caution">
    <text evidence="2">The sequence shown here is derived from an EMBL/GenBank/DDBJ whole genome shotgun (WGS) entry which is preliminary data.</text>
</comment>
<evidence type="ECO:0000256" key="1">
    <source>
        <dbReference type="SAM" id="MobiDB-lite"/>
    </source>
</evidence>
<evidence type="ECO:0000313" key="3">
    <source>
        <dbReference type="Proteomes" id="UP001457282"/>
    </source>
</evidence>
<dbReference type="AlphaFoldDB" id="A0AAW1Y896"/>
<dbReference type="PANTHER" id="PTHR38932:SF2">
    <property type="entry name" value="DUF3741 DOMAIN-CONTAINING PROTEIN"/>
    <property type="match status" value="1"/>
</dbReference>
<protein>
    <submittedName>
        <fullName evidence="2">Uncharacterized protein</fullName>
    </submittedName>
</protein>
<gene>
    <name evidence="2" type="ORF">M0R45_010524</name>
</gene>
<proteinExistence type="predicted"/>
<accession>A0AAW1Y896</accession>
<organism evidence="2 3">
    <name type="scientific">Rubus argutus</name>
    <name type="common">Southern blackberry</name>
    <dbReference type="NCBI Taxonomy" id="59490"/>
    <lineage>
        <taxon>Eukaryota</taxon>
        <taxon>Viridiplantae</taxon>
        <taxon>Streptophyta</taxon>
        <taxon>Embryophyta</taxon>
        <taxon>Tracheophyta</taxon>
        <taxon>Spermatophyta</taxon>
        <taxon>Magnoliopsida</taxon>
        <taxon>eudicotyledons</taxon>
        <taxon>Gunneridae</taxon>
        <taxon>Pentapetalae</taxon>
        <taxon>rosids</taxon>
        <taxon>fabids</taxon>
        <taxon>Rosales</taxon>
        <taxon>Rosaceae</taxon>
        <taxon>Rosoideae</taxon>
        <taxon>Rosoideae incertae sedis</taxon>
        <taxon>Rubus</taxon>
    </lineage>
</organism>
<reference evidence="2 3" key="1">
    <citation type="journal article" date="2023" name="G3 (Bethesda)">
        <title>A chromosome-length genome assembly and annotation of blackberry (Rubus argutus, cv. 'Hillquist').</title>
        <authorList>
            <person name="Bruna T."/>
            <person name="Aryal R."/>
            <person name="Dudchenko O."/>
            <person name="Sargent D.J."/>
            <person name="Mead D."/>
            <person name="Buti M."/>
            <person name="Cavallini A."/>
            <person name="Hytonen T."/>
            <person name="Andres J."/>
            <person name="Pham M."/>
            <person name="Weisz D."/>
            <person name="Mascagni F."/>
            <person name="Usai G."/>
            <person name="Natali L."/>
            <person name="Bassil N."/>
            <person name="Fernandez G.E."/>
            <person name="Lomsadze A."/>
            <person name="Armour M."/>
            <person name="Olukolu B."/>
            <person name="Poorten T."/>
            <person name="Britton C."/>
            <person name="Davik J."/>
            <person name="Ashrafi H."/>
            <person name="Aiden E.L."/>
            <person name="Borodovsky M."/>
            <person name="Worthington M."/>
        </authorList>
    </citation>
    <scope>NUCLEOTIDE SEQUENCE [LARGE SCALE GENOMIC DNA]</scope>
    <source>
        <strain evidence="2">PI 553951</strain>
    </source>
</reference>
<feature type="region of interest" description="Disordered" evidence="1">
    <location>
        <begin position="70"/>
        <end position="121"/>
    </location>
</feature>
<dbReference type="EMBL" id="JBEDUW010000002">
    <property type="protein sequence ID" value="KAK9944991.1"/>
    <property type="molecule type" value="Genomic_DNA"/>
</dbReference>
<dbReference type="PANTHER" id="PTHR38932">
    <property type="entry name" value="BNAC03G64660D PROTEIN"/>
    <property type="match status" value="1"/>
</dbReference>
<feature type="compositionally biased region" description="Low complexity" evidence="1">
    <location>
        <begin position="72"/>
        <end position="82"/>
    </location>
</feature>
<name>A0AAW1Y896_RUBAR</name>
<sequence>MFSKELRSTKVKVRVHQQENHIPPQNDHRRLVVTKVSDESLSIPVKEIQGCSPPLKPRVLKAYVPKLPAGQSLSSSKASTVVKSKHLGKDAKPDVRAGSAVPPRPRAVLSSPDNDGMIGSVNKLSDKKASANFMVHNNIKERAPAQRPQTKIAPSPTSMTKGSNRASFSKTGLVQSTFQKSNMGKPQQASVGIGKSSCTT</sequence>
<feature type="region of interest" description="Disordered" evidence="1">
    <location>
        <begin position="140"/>
        <end position="200"/>
    </location>
</feature>
<feature type="compositionally biased region" description="Polar residues" evidence="1">
    <location>
        <begin position="155"/>
        <end position="200"/>
    </location>
</feature>
<keyword evidence="3" id="KW-1185">Reference proteome</keyword>
<evidence type="ECO:0000313" key="2">
    <source>
        <dbReference type="EMBL" id="KAK9944991.1"/>
    </source>
</evidence>